<dbReference type="PROSITE" id="PS00659">
    <property type="entry name" value="GLYCOSYL_HYDROL_F5"/>
    <property type="match status" value="1"/>
</dbReference>
<dbReference type="OrthoDB" id="442731at2759"/>
<dbReference type="Gene3D" id="3.20.20.80">
    <property type="entry name" value="Glycosidases"/>
    <property type="match status" value="1"/>
</dbReference>
<comment type="similarity">
    <text evidence="1 7">Belongs to the glycosyl hydrolase 5 (cellulase A) family.</text>
</comment>
<dbReference type="EMBL" id="VJMH01006375">
    <property type="protein sequence ID" value="KAF0690519.1"/>
    <property type="molecule type" value="Genomic_DNA"/>
</dbReference>
<evidence type="ECO:0000313" key="11">
    <source>
        <dbReference type="EMBL" id="VFT94847.1"/>
    </source>
</evidence>
<dbReference type="InterPro" id="IPR001547">
    <property type="entry name" value="Glyco_hydro_5"/>
</dbReference>
<evidence type="ECO:0000256" key="5">
    <source>
        <dbReference type="ARBA" id="ARBA00023295"/>
    </source>
</evidence>
<keyword evidence="2 7" id="KW-0378">Hydrolase</keyword>
<keyword evidence="5 7" id="KW-0326">Glycosidase</keyword>
<dbReference type="PANTHER" id="PTHR35923:SF2">
    <property type="entry name" value="ENDOGLUCANASE"/>
    <property type="match status" value="1"/>
</dbReference>
<feature type="chain" id="PRO_5033826283" evidence="8">
    <location>
        <begin position="28"/>
        <end position="468"/>
    </location>
</feature>
<dbReference type="Proteomes" id="UP000332933">
    <property type="component" value="Unassembled WGS sequence"/>
</dbReference>
<dbReference type="PANTHER" id="PTHR35923">
    <property type="entry name" value="MAJOR EXTRACELLULAR ENDOGLUCANASE"/>
    <property type="match status" value="1"/>
</dbReference>
<feature type="signal peptide" evidence="8">
    <location>
        <begin position="1"/>
        <end position="27"/>
    </location>
</feature>
<gene>
    <name evidence="11" type="primary">Aste57867_18109</name>
    <name evidence="10" type="ORF">As57867_018047</name>
    <name evidence="11" type="ORF">ASTE57867_18109</name>
</gene>
<evidence type="ECO:0000313" key="12">
    <source>
        <dbReference type="Proteomes" id="UP000332933"/>
    </source>
</evidence>
<keyword evidence="3" id="KW-0136">Cellulose degradation</keyword>
<organism evidence="11 12">
    <name type="scientific">Aphanomyces stellatus</name>
    <dbReference type="NCBI Taxonomy" id="120398"/>
    <lineage>
        <taxon>Eukaryota</taxon>
        <taxon>Sar</taxon>
        <taxon>Stramenopiles</taxon>
        <taxon>Oomycota</taxon>
        <taxon>Saprolegniomycetes</taxon>
        <taxon>Saprolegniales</taxon>
        <taxon>Verrucalvaceae</taxon>
        <taxon>Aphanomyces</taxon>
    </lineage>
</organism>
<dbReference type="SUPFAM" id="SSF51445">
    <property type="entry name" value="(Trans)glycosidases"/>
    <property type="match status" value="1"/>
</dbReference>
<evidence type="ECO:0000259" key="9">
    <source>
        <dbReference type="Pfam" id="PF00150"/>
    </source>
</evidence>
<evidence type="ECO:0000313" key="10">
    <source>
        <dbReference type="EMBL" id="KAF0690519.1"/>
    </source>
</evidence>
<name>A0A485L9H1_9STRA</name>
<keyword evidence="12" id="KW-1185">Reference proteome</keyword>
<sequence length="468" mass="51793">MSIITDRKFKLWTTLVVASLLSKDANAWGTMYGLGFGPLYAPFPQVGNVYESHDRSASDLYSMDSSHLLQCELPNYISKQGKIWVVSKTGAEVPFSIKGVNWFGMETPLGVPFGLWHNDVNGTTIDSIAAFLSANKFNSVRLPLSVQAILDNKPVNTAVIYNETSLDLMSYVGLLQSVTKSLGHQALSVVLSIHTLNPSEEIDSGLWYDDNLSEEKFLHSIDVLTSALCSDRYWNVLGIDLKNEPFSASWGDGDAETDFKAAAERIAARVLKGCPKWLGFVQGIHRQHNLTLDGHGHSYYDWYGGGLQGAKDAPPTFPDEHKLVYAPHYYNPSVYPQSYFYDTIGFGPSNFVELDDDKLQGRDDGPAVLLGEFAGLYATDAHPNKTSQRVTDDVMRVLVNDDYAGGYLWSLNPESEYEYNPGHTSGIYEEGLLGNDWRTVNVDLLKALATTLDKLSELKPTPCFSLIA</sequence>
<dbReference type="Pfam" id="PF00150">
    <property type="entry name" value="Cellulase"/>
    <property type="match status" value="1"/>
</dbReference>
<evidence type="ECO:0000256" key="7">
    <source>
        <dbReference type="RuleBase" id="RU361153"/>
    </source>
</evidence>
<evidence type="ECO:0000256" key="3">
    <source>
        <dbReference type="ARBA" id="ARBA00023001"/>
    </source>
</evidence>
<evidence type="ECO:0000256" key="1">
    <source>
        <dbReference type="ARBA" id="ARBA00005641"/>
    </source>
</evidence>
<keyword evidence="4" id="KW-0119">Carbohydrate metabolism</keyword>
<evidence type="ECO:0000256" key="6">
    <source>
        <dbReference type="ARBA" id="ARBA00023326"/>
    </source>
</evidence>
<reference evidence="11 12" key="1">
    <citation type="submission" date="2019-03" db="EMBL/GenBank/DDBJ databases">
        <authorList>
            <person name="Gaulin E."/>
            <person name="Dumas B."/>
        </authorList>
    </citation>
    <scope>NUCLEOTIDE SEQUENCE [LARGE SCALE GENOMIC DNA]</scope>
    <source>
        <strain evidence="11">CBS 568.67</strain>
    </source>
</reference>
<protein>
    <submittedName>
        <fullName evidence="11">Aste57867_18109 protein</fullName>
    </submittedName>
</protein>
<keyword evidence="6" id="KW-0624">Polysaccharide degradation</keyword>
<dbReference type="GO" id="GO:0004553">
    <property type="term" value="F:hydrolase activity, hydrolyzing O-glycosyl compounds"/>
    <property type="evidence" value="ECO:0007669"/>
    <property type="project" value="InterPro"/>
</dbReference>
<evidence type="ECO:0000256" key="8">
    <source>
        <dbReference type="SAM" id="SignalP"/>
    </source>
</evidence>
<keyword evidence="8" id="KW-0732">Signal</keyword>
<dbReference type="EMBL" id="CAADRA010006396">
    <property type="protein sequence ID" value="VFT94847.1"/>
    <property type="molecule type" value="Genomic_DNA"/>
</dbReference>
<evidence type="ECO:0000256" key="2">
    <source>
        <dbReference type="ARBA" id="ARBA00022801"/>
    </source>
</evidence>
<dbReference type="GO" id="GO:0030245">
    <property type="term" value="P:cellulose catabolic process"/>
    <property type="evidence" value="ECO:0007669"/>
    <property type="project" value="UniProtKB-KW"/>
</dbReference>
<accession>A0A485L9H1</accession>
<proteinExistence type="inferred from homology"/>
<dbReference type="AlphaFoldDB" id="A0A485L9H1"/>
<feature type="domain" description="Glycoside hydrolase family 5" evidence="9">
    <location>
        <begin position="98"/>
        <end position="414"/>
    </location>
</feature>
<dbReference type="InterPro" id="IPR017853">
    <property type="entry name" value="GH"/>
</dbReference>
<reference evidence="10" key="2">
    <citation type="submission" date="2019-06" db="EMBL/GenBank/DDBJ databases">
        <title>Genomics analysis of Aphanomyces spp. identifies a new class of oomycete effector associated with host adaptation.</title>
        <authorList>
            <person name="Gaulin E."/>
        </authorList>
    </citation>
    <scope>NUCLEOTIDE SEQUENCE</scope>
    <source>
        <strain evidence="10">CBS 578.67</strain>
    </source>
</reference>
<evidence type="ECO:0000256" key="4">
    <source>
        <dbReference type="ARBA" id="ARBA00023277"/>
    </source>
</evidence>
<dbReference type="InterPro" id="IPR018087">
    <property type="entry name" value="Glyco_hydro_5_CS"/>
</dbReference>